<reference evidence="1" key="1">
    <citation type="submission" date="2022-08" db="EMBL/GenBank/DDBJ databases">
        <title>Microvirga terrae sp. nov., isolated from soil.</title>
        <authorList>
            <person name="Kim K.H."/>
            <person name="Seo Y.L."/>
            <person name="Kim J.M."/>
            <person name="Lee J.K."/>
            <person name="Han D.M."/>
            <person name="Jeon C.O."/>
        </authorList>
    </citation>
    <scope>NUCLEOTIDE SEQUENCE</scope>
    <source>
        <strain evidence="1">R24</strain>
        <plasmid evidence="1">pR24_2</plasmid>
    </source>
</reference>
<keyword evidence="2" id="KW-1185">Reference proteome</keyword>
<sequence>MKLFECACENAEAIRNVGLIAIAEAPALGVPVHYMGPAVCDGTRQQVKRIDDEEIVIADLPPRL</sequence>
<geneLocation type="plasmid" evidence="1 2">
    <name>pR24_2</name>
</geneLocation>
<proteinExistence type="predicted"/>
<keyword evidence="1" id="KW-0614">Plasmid</keyword>
<name>A0ABY5S3M7_9HYPH</name>
<dbReference type="Proteomes" id="UP001017257">
    <property type="component" value="Plasmid pR24_2"/>
</dbReference>
<accession>A0ABY5S3M7</accession>
<evidence type="ECO:0000313" key="2">
    <source>
        <dbReference type="Proteomes" id="UP001017257"/>
    </source>
</evidence>
<evidence type="ECO:0000313" key="1">
    <source>
        <dbReference type="EMBL" id="UVF22809.1"/>
    </source>
</evidence>
<dbReference type="EMBL" id="CP102847">
    <property type="protein sequence ID" value="UVF22809.1"/>
    <property type="molecule type" value="Genomic_DNA"/>
</dbReference>
<dbReference type="RefSeq" id="WP_173949768.1">
    <property type="nucleotide sequence ID" value="NZ_CP102847.1"/>
</dbReference>
<protein>
    <submittedName>
        <fullName evidence="1">Uncharacterized protein</fullName>
    </submittedName>
</protein>
<gene>
    <name evidence="1" type="ORF">HPT29_027715</name>
</gene>
<organism evidence="1 2">
    <name type="scientific">Microvirga terrae</name>
    <dbReference type="NCBI Taxonomy" id="2740529"/>
    <lineage>
        <taxon>Bacteria</taxon>
        <taxon>Pseudomonadati</taxon>
        <taxon>Pseudomonadota</taxon>
        <taxon>Alphaproteobacteria</taxon>
        <taxon>Hyphomicrobiales</taxon>
        <taxon>Methylobacteriaceae</taxon>
        <taxon>Microvirga</taxon>
    </lineage>
</organism>